<dbReference type="InterPro" id="IPR011330">
    <property type="entry name" value="Glyco_hydro/deAcase_b/a-brl"/>
</dbReference>
<feature type="domain" description="NodB homology" evidence="4">
    <location>
        <begin position="63"/>
        <end position="281"/>
    </location>
</feature>
<dbReference type="AlphaFoldDB" id="A0A243S231"/>
<comment type="caution">
    <text evidence="5">The sequence shown here is derived from an EMBL/GenBank/DDBJ whole genome shotgun (WGS) entry which is preliminary data.</text>
</comment>
<keyword evidence="2" id="KW-0732">Signal</keyword>
<evidence type="ECO:0000313" key="6">
    <source>
        <dbReference type="Proteomes" id="UP000195105"/>
    </source>
</evidence>
<protein>
    <recommendedName>
        <fullName evidence="4">NodB homology domain-containing protein</fullName>
    </recommendedName>
</protein>
<dbReference type="PANTHER" id="PTHR34216">
    <property type="match status" value="1"/>
</dbReference>
<dbReference type="Pfam" id="PF01522">
    <property type="entry name" value="Polysacc_deac_1"/>
    <property type="match status" value="1"/>
</dbReference>
<name>A0A243S231_9ACTN</name>
<dbReference type="CDD" id="cd10918">
    <property type="entry name" value="CE4_NodB_like_5s_6s"/>
    <property type="match status" value="1"/>
</dbReference>
<reference evidence="5 6" key="1">
    <citation type="submission" date="2017-05" db="EMBL/GenBank/DDBJ databases">
        <title>Biotechnological potential of actinobacteria isolated from South African environments.</title>
        <authorList>
            <person name="Le Roes-Hill M."/>
            <person name="Prins A."/>
            <person name="Durrell K.A."/>
        </authorList>
    </citation>
    <scope>NUCLEOTIDE SEQUENCE [LARGE SCALE GENOMIC DNA]</scope>
    <source>
        <strain evidence="5 6">HMC13</strain>
    </source>
</reference>
<evidence type="ECO:0000259" key="4">
    <source>
        <dbReference type="PROSITE" id="PS51677"/>
    </source>
</evidence>
<evidence type="ECO:0000313" key="5">
    <source>
        <dbReference type="EMBL" id="OUD01580.1"/>
    </source>
</evidence>
<evidence type="ECO:0000256" key="3">
    <source>
        <dbReference type="SAM" id="MobiDB-lite"/>
    </source>
</evidence>
<dbReference type="GO" id="GO:0005975">
    <property type="term" value="P:carbohydrate metabolic process"/>
    <property type="evidence" value="ECO:0007669"/>
    <property type="project" value="InterPro"/>
</dbReference>
<dbReference type="RefSeq" id="WP_086602175.1">
    <property type="nucleotide sequence ID" value="NZ_NGFN01000113.1"/>
</dbReference>
<dbReference type="EMBL" id="NGFN01000113">
    <property type="protein sequence ID" value="OUD01580.1"/>
    <property type="molecule type" value="Genomic_DNA"/>
</dbReference>
<comment type="subcellular location">
    <subcellularLocation>
        <location evidence="1">Secreted</location>
    </subcellularLocation>
</comment>
<dbReference type="PANTHER" id="PTHR34216:SF3">
    <property type="entry name" value="POLY-BETA-1,6-N-ACETYL-D-GLUCOSAMINE N-DEACETYLASE"/>
    <property type="match status" value="1"/>
</dbReference>
<evidence type="ECO:0000256" key="1">
    <source>
        <dbReference type="ARBA" id="ARBA00004613"/>
    </source>
</evidence>
<dbReference type="GO" id="GO:0005576">
    <property type="term" value="C:extracellular region"/>
    <property type="evidence" value="ECO:0007669"/>
    <property type="project" value="UniProtKB-SubCell"/>
</dbReference>
<evidence type="ECO:0000256" key="2">
    <source>
        <dbReference type="ARBA" id="ARBA00022729"/>
    </source>
</evidence>
<dbReference type="GO" id="GO:0016810">
    <property type="term" value="F:hydrolase activity, acting on carbon-nitrogen (but not peptide) bonds"/>
    <property type="evidence" value="ECO:0007669"/>
    <property type="project" value="InterPro"/>
</dbReference>
<dbReference type="Proteomes" id="UP000195105">
    <property type="component" value="Unassembled WGS sequence"/>
</dbReference>
<gene>
    <name evidence="5" type="ORF">CA983_19370</name>
</gene>
<sequence length="281" mass="30498">MTPVPVFVYHAVADDPPGWIAPFTVGPRVFAEQLDRLAAGGRTVIPLAQLVDALCNGGGLPPRPAVLTFDDGFADFWRAVVPELTKRDLPATLYITTGAVRTSGTGTGDSLLPPADMLTWRQIRTLDDAGVEIGGHSRTHPQLDTLPLRGLTDEIDGCRRTLEDELGHKVRTYAYPHGYSDSRVRRNVREAGWSSACAVGNAFSSPNDNPFRIARLTVRADTPLDVFQDWVGGRGARTAPFHERPQTTAWRLYRRARSRLGSPVGGLSSAPSRSHEPGGPS</sequence>
<proteinExistence type="predicted"/>
<dbReference type="PROSITE" id="PS51677">
    <property type="entry name" value="NODB"/>
    <property type="match status" value="1"/>
</dbReference>
<feature type="region of interest" description="Disordered" evidence="3">
    <location>
        <begin position="260"/>
        <end position="281"/>
    </location>
</feature>
<dbReference type="InterPro" id="IPR051398">
    <property type="entry name" value="Polysacch_Deacetylase"/>
</dbReference>
<accession>A0A243S231</accession>
<organism evidence="5 6">
    <name type="scientific">Streptomyces swartbergensis</name>
    <dbReference type="NCBI Taxonomy" id="487165"/>
    <lineage>
        <taxon>Bacteria</taxon>
        <taxon>Bacillati</taxon>
        <taxon>Actinomycetota</taxon>
        <taxon>Actinomycetes</taxon>
        <taxon>Kitasatosporales</taxon>
        <taxon>Streptomycetaceae</taxon>
        <taxon>Streptomyces</taxon>
    </lineage>
</organism>
<keyword evidence="6" id="KW-1185">Reference proteome</keyword>
<dbReference type="SUPFAM" id="SSF88713">
    <property type="entry name" value="Glycoside hydrolase/deacetylase"/>
    <property type="match status" value="1"/>
</dbReference>
<dbReference type="Gene3D" id="3.20.20.370">
    <property type="entry name" value="Glycoside hydrolase/deacetylase"/>
    <property type="match status" value="1"/>
</dbReference>
<dbReference type="InterPro" id="IPR002509">
    <property type="entry name" value="NODB_dom"/>
</dbReference>